<accession>A0ABS9IW22</accession>
<keyword evidence="2" id="KW-0560">Oxidoreductase</keyword>
<sequence length="338" mass="36817">MLVDTTVTCPLAEMPARAVAAERAGYDGVWTFEGAHDPFLPLLLAAEHTESVTLGTSIAVAFGRNPLLLATMGWDLQSYSRGRFVLGLGTQIKPHIERRYSMPWSRPADRMRDMVTAVRAIWDSWLTGGRLDHRGEFYTQTLMPPLFKPDADEVDGFGPPPVWLAGVGPAMTRVAGEVADGFLSHPLATPQFLRDTTIPNLIDGAACRPRPTVHHSAMVIVGRDDVERAAARNAVRAQIGFYGSTPAYRPILDSVGFGDLQPRLRELTRAGDWKAIARLVPDDLVDAIAVTVTDPADGAAELLRQYGPLVNRLGFNTPYQADPDLLAELAVEVQRADG</sequence>
<dbReference type="EMBL" id="JAKKOR010000011">
    <property type="protein sequence ID" value="MCF8589736.1"/>
    <property type="molecule type" value="Genomic_DNA"/>
</dbReference>
<dbReference type="CDD" id="cd01097">
    <property type="entry name" value="Tetrahydromethanopterin_reductase"/>
    <property type="match status" value="1"/>
</dbReference>
<dbReference type="PANTHER" id="PTHR43244">
    <property type="match status" value="1"/>
</dbReference>
<comment type="caution">
    <text evidence="2">The sequence shown here is derived from an EMBL/GenBank/DDBJ whole genome shotgun (WGS) entry which is preliminary data.</text>
</comment>
<dbReference type="RefSeq" id="WP_236998965.1">
    <property type="nucleotide sequence ID" value="NZ_JAKKOR010000011.1"/>
</dbReference>
<dbReference type="NCBIfam" id="TIGR03617">
    <property type="entry name" value="F420_MSMEG_2256"/>
    <property type="match status" value="1"/>
</dbReference>
<keyword evidence="3" id="KW-1185">Reference proteome</keyword>
<dbReference type="Gene3D" id="3.20.20.30">
    <property type="entry name" value="Luciferase-like domain"/>
    <property type="match status" value="1"/>
</dbReference>
<dbReference type="InterPro" id="IPR019919">
    <property type="entry name" value="Lucif-like_OxRdtase_MSMEG_2256"/>
</dbReference>
<gene>
    <name evidence="2" type="ORF">L5G33_14845</name>
</gene>
<dbReference type="InterPro" id="IPR011251">
    <property type="entry name" value="Luciferase-like_dom"/>
</dbReference>
<dbReference type="EC" id="1.-.-.-" evidence="2"/>
<protein>
    <submittedName>
        <fullName evidence="2">TIGR03617 family F420-dependent LLM class oxidoreductase</fullName>
        <ecNumber evidence="2">1.-.-.-</ecNumber>
    </submittedName>
</protein>
<evidence type="ECO:0000313" key="2">
    <source>
        <dbReference type="EMBL" id="MCF8589736.1"/>
    </source>
</evidence>
<dbReference type="SUPFAM" id="SSF51679">
    <property type="entry name" value="Bacterial luciferase-like"/>
    <property type="match status" value="1"/>
</dbReference>
<dbReference type="InterPro" id="IPR036661">
    <property type="entry name" value="Luciferase-like_sf"/>
</dbReference>
<evidence type="ECO:0000259" key="1">
    <source>
        <dbReference type="Pfam" id="PF00296"/>
    </source>
</evidence>
<dbReference type="PANTHER" id="PTHR43244:SF2">
    <property type="entry name" value="CONSERVED HYPOTHETICAL ALANINE AND PROLINE-RICH PROTEIN"/>
    <property type="match status" value="1"/>
</dbReference>
<proteinExistence type="predicted"/>
<evidence type="ECO:0000313" key="3">
    <source>
        <dbReference type="Proteomes" id="UP001200110"/>
    </source>
</evidence>
<dbReference type="InterPro" id="IPR050564">
    <property type="entry name" value="F420-G6PD/mer"/>
</dbReference>
<dbReference type="Proteomes" id="UP001200110">
    <property type="component" value="Unassembled WGS sequence"/>
</dbReference>
<dbReference type="GO" id="GO:0016491">
    <property type="term" value="F:oxidoreductase activity"/>
    <property type="evidence" value="ECO:0007669"/>
    <property type="project" value="UniProtKB-KW"/>
</dbReference>
<dbReference type="Pfam" id="PF00296">
    <property type="entry name" value="Bac_luciferase"/>
    <property type="match status" value="1"/>
</dbReference>
<reference evidence="2 3" key="1">
    <citation type="submission" date="2022-01" db="EMBL/GenBank/DDBJ databases">
        <authorList>
            <person name="Huang Y."/>
        </authorList>
    </citation>
    <scope>NUCLEOTIDE SEQUENCE [LARGE SCALE GENOMIC DNA]</scope>
    <source>
        <strain evidence="2 3">HY366</strain>
    </source>
</reference>
<organism evidence="2 3">
    <name type="scientific">Gordonia liuliyuniae</name>
    <dbReference type="NCBI Taxonomy" id="2911517"/>
    <lineage>
        <taxon>Bacteria</taxon>
        <taxon>Bacillati</taxon>
        <taxon>Actinomycetota</taxon>
        <taxon>Actinomycetes</taxon>
        <taxon>Mycobacteriales</taxon>
        <taxon>Gordoniaceae</taxon>
        <taxon>Gordonia</taxon>
    </lineage>
</organism>
<feature type="domain" description="Luciferase-like" evidence="1">
    <location>
        <begin position="10"/>
        <end position="306"/>
    </location>
</feature>
<name>A0ABS9IW22_9ACTN</name>